<accession>A0A3P7LA90</accession>
<name>A0A3P7LA90_DIBLA</name>
<dbReference type="AlphaFoldDB" id="A0A3P7LA90"/>
<proteinExistence type="predicted"/>
<reference evidence="1 2" key="1">
    <citation type="submission" date="2018-11" db="EMBL/GenBank/DDBJ databases">
        <authorList>
            <consortium name="Pathogen Informatics"/>
        </authorList>
    </citation>
    <scope>NUCLEOTIDE SEQUENCE [LARGE SCALE GENOMIC DNA]</scope>
</reference>
<protein>
    <submittedName>
        <fullName evidence="1">Uncharacterized protein</fullName>
    </submittedName>
</protein>
<organism evidence="1 2">
    <name type="scientific">Dibothriocephalus latus</name>
    <name type="common">Fish tapeworm</name>
    <name type="synonym">Diphyllobothrium latum</name>
    <dbReference type="NCBI Taxonomy" id="60516"/>
    <lineage>
        <taxon>Eukaryota</taxon>
        <taxon>Metazoa</taxon>
        <taxon>Spiralia</taxon>
        <taxon>Lophotrochozoa</taxon>
        <taxon>Platyhelminthes</taxon>
        <taxon>Cestoda</taxon>
        <taxon>Eucestoda</taxon>
        <taxon>Diphyllobothriidea</taxon>
        <taxon>Diphyllobothriidae</taxon>
        <taxon>Dibothriocephalus</taxon>
    </lineage>
</organism>
<gene>
    <name evidence="1" type="ORF">DILT_LOCUS6231</name>
</gene>
<dbReference type="Proteomes" id="UP000281553">
    <property type="component" value="Unassembled WGS sequence"/>
</dbReference>
<keyword evidence="2" id="KW-1185">Reference proteome</keyword>
<sequence length="58" mass="6744">MMKPVPMRTNLDIPQCLWNTGRNCRHSSRRTNSAWRWWKRGKKCGNSCVAFNSVCVSS</sequence>
<dbReference type="EMBL" id="UYRU01049073">
    <property type="protein sequence ID" value="VDN10400.1"/>
    <property type="molecule type" value="Genomic_DNA"/>
</dbReference>
<evidence type="ECO:0000313" key="2">
    <source>
        <dbReference type="Proteomes" id="UP000281553"/>
    </source>
</evidence>
<evidence type="ECO:0000313" key="1">
    <source>
        <dbReference type="EMBL" id="VDN10400.1"/>
    </source>
</evidence>